<name>A0A7D5IPG8_9MICO</name>
<sequence>MDHAMVRDRARAASLRRSLLAGVGIASATALLLTGCASADTTGGGERTTIRFLYATGDETWNNVVSELVDDFNEQSETTTVQLDPLPAGSDYATAIKTMDATGNWPAIVDMRDTLTYIQAGKLSPIPETVTELLEPDAVAAAANGDVYTVPNGALNGEIGLNIVYNKTYFDDNGLTPPADYAEFEDLLAEITANGDVPLATAAAEVWPSDQLWKQLAAPTFAEWGQEGGFWTAAQNGQASVEDLREPLQKLKDITDQYVLEGWQSTADAQTTTLLVNDMAVMATSSAGIGRLNDIAKVDPEFEAGLFIVPAEDGSINVLKNAVNGDTATGLAISAQAAEDEDQLAGAVEFLEYFYSVDAADLMEASGWIAPNIVASDEITRNSSIPGAADYFALLESPELVWYENTSPLANFSGFNTFFRQARIEMQDGQSSVDDTIAKVQAEFDKTVAAG</sequence>
<feature type="signal peptide" evidence="2">
    <location>
        <begin position="1"/>
        <end position="39"/>
    </location>
</feature>
<reference evidence="3 4" key="1">
    <citation type="submission" date="2020-06" db="EMBL/GenBank/DDBJ databases">
        <authorList>
            <person name="Jo H."/>
        </authorList>
    </citation>
    <scope>NUCLEOTIDE SEQUENCE [LARGE SCALE GENOMIC DNA]</scope>
    <source>
        <strain evidence="3 4">I46</strain>
    </source>
</reference>
<accession>A0A7D5IPG8</accession>
<proteinExistence type="predicted"/>
<dbReference type="InterPro" id="IPR050490">
    <property type="entry name" value="Bact_solute-bd_prot1"/>
</dbReference>
<evidence type="ECO:0000256" key="1">
    <source>
        <dbReference type="ARBA" id="ARBA00022729"/>
    </source>
</evidence>
<evidence type="ECO:0000256" key="2">
    <source>
        <dbReference type="SAM" id="SignalP"/>
    </source>
</evidence>
<dbReference type="SUPFAM" id="SSF53850">
    <property type="entry name" value="Periplasmic binding protein-like II"/>
    <property type="match status" value="1"/>
</dbReference>
<feature type="chain" id="PRO_5028962824" evidence="2">
    <location>
        <begin position="40"/>
        <end position="451"/>
    </location>
</feature>
<dbReference type="Proteomes" id="UP000509638">
    <property type="component" value="Chromosome"/>
</dbReference>
<organism evidence="3 4">
    <name type="scientific">Microbacterium oleivorans</name>
    <dbReference type="NCBI Taxonomy" id="273677"/>
    <lineage>
        <taxon>Bacteria</taxon>
        <taxon>Bacillati</taxon>
        <taxon>Actinomycetota</taxon>
        <taxon>Actinomycetes</taxon>
        <taxon>Micrococcales</taxon>
        <taxon>Microbacteriaceae</taxon>
        <taxon>Microbacterium</taxon>
    </lineage>
</organism>
<gene>
    <name evidence="3" type="ORF">HW566_02680</name>
</gene>
<dbReference type="RefSeq" id="WP_178010180.1">
    <property type="nucleotide sequence ID" value="NZ_CP058316.1"/>
</dbReference>
<keyword evidence="1 2" id="KW-0732">Signal</keyword>
<protein>
    <submittedName>
        <fullName evidence="3">Carbohydrate ABC transporter substrate-binding protein</fullName>
    </submittedName>
</protein>
<dbReference type="Gene3D" id="3.40.190.10">
    <property type="entry name" value="Periplasmic binding protein-like II"/>
    <property type="match status" value="2"/>
</dbReference>
<evidence type="ECO:0000313" key="4">
    <source>
        <dbReference type="Proteomes" id="UP000509638"/>
    </source>
</evidence>
<dbReference type="EMBL" id="CP058316">
    <property type="protein sequence ID" value="QLD10781.1"/>
    <property type="molecule type" value="Genomic_DNA"/>
</dbReference>
<evidence type="ECO:0000313" key="3">
    <source>
        <dbReference type="EMBL" id="QLD10781.1"/>
    </source>
</evidence>
<dbReference type="PANTHER" id="PTHR43649:SF33">
    <property type="entry name" value="POLYGALACTURONAN_RHAMNOGALACTURONAN-BINDING PROTEIN YTCQ"/>
    <property type="match status" value="1"/>
</dbReference>
<dbReference type="PANTHER" id="PTHR43649">
    <property type="entry name" value="ARABINOSE-BINDING PROTEIN-RELATED"/>
    <property type="match status" value="1"/>
</dbReference>
<dbReference type="AlphaFoldDB" id="A0A7D5IPG8"/>